<evidence type="ECO:0000256" key="4">
    <source>
        <dbReference type="ARBA" id="ARBA00023125"/>
    </source>
</evidence>
<organism evidence="7">
    <name type="scientific">Homalodisca liturata</name>
    <dbReference type="NCBI Taxonomy" id="320908"/>
    <lineage>
        <taxon>Eukaryota</taxon>
        <taxon>Metazoa</taxon>
        <taxon>Ecdysozoa</taxon>
        <taxon>Arthropoda</taxon>
        <taxon>Hexapoda</taxon>
        <taxon>Insecta</taxon>
        <taxon>Pterygota</taxon>
        <taxon>Neoptera</taxon>
        <taxon>Paraneoptera</taxon>
        <taxon>Hemiptera</taxon>
        <taxon>Auchenorrhyncha</taxon>
        <taxon>Membracoidea</taxon>
        <taxon>Cicadellidae</taxon>
        <taxon>Cicadellinae</taxon>
        <taxon>Proconiini</taxon>
        <taxon>Homalodisca</taxon>
    </lineage>
</organism>
<feature type="non-terminal residue" evidence="7">
    <location>
        <position position="1"/>
    </location>
</feature>
<feature type="domain" description="THAP-type" evidence="6">
    <location>
        <begin position="1"/>
        <end position="62"/>
    </location>
</feature>
<dbReference type="PANTHER" id="PTHR47696:SF1">
    <property type="entry name" value="THAP DOMAIN-CONTAINING PROTEIN 2"/>
    <property type="match status" value="1"/>
</dbReference>
<dbReference type="SUPFAM" id="SSF57716">
    <property type="entry name" value="Glucocorticoid receptor-like (DNA-binding domain)"/>
    <property type="match status" value="1"/>
</dbReference>
<evidence type="ECO:0000256" key="3">
    <source>
        <dbReference type="ARBA" id="ARBA00022833"/>
    </source>
</evidence>
<sequence>SSFPLDDEKLLKKWIIALKRKKFKPTKHTVLCGKHFKEDDFHLVLPNTTKKRLKNEAIPTLFDFPSNIQPPPKKQRRVVIKKKLPVPIQPPSADLRFEANTSMSSVLLLPLEHDQSVSTPNEQKSTVG</sequence>
<evidence type="ECO:0000256" key="2">
    <source>
        <dbReference type="ARBA" id="ARBA00022771"/>
    </source>
</evidence>
<accession>A0A1B6J4I8</accession>
<dbReference type="GO" id="GO:0008270">
    <property type="term" value="F:zinc ion binding"/>
    <property type="evidence" value="ECO:0007669"/>
    <property type="project" value="UniProtKB-KW"/>
</dbReference>
<dbReference type="GO" id="GO:0003677">
    <property type="term" value="F:DNA binding"/>
    <property type="evidence" value="ECO:0007669"/>
    <property type="project" value="UniProtKB-UniRule"/>
</dbReference>
<dbReference type="SMART" id="SM00980">
    <property type="entry name" value="THAP"/>
    <property type="match status" value="1"/>
</dbReference>
<protein>
    <recommendedName>
        <fullName evidence="6">THAP-type domain-containing protein</fullName>
    </recommendedName>
</protein>
<dbReference type="PROSITE" id="PS50950">
    <property type="entry name" value="ZF_THAP"/>
    <property type="match status" value="1"/>
</dbReference>
<dbReference type="Pfam" id="PF05485">
    <property type="entry name" value="THAP"/>
    <property type="match status" value="1"/>
</dbReference>
<dbReference type="InterPro" id="IPR006612">
    <property type="entry name" value="THAP_Znf"/>
</dbReference>
<name>A0A1B6J4I8_9HEMI</name>
<dbReference type="AlphaFoldDB" id="A0A1B6J4I8"/>
<evidence type="ECO:0000256" key="5">
    <source>
        <dbReference type="PROSITE-ProRule" id="PRU00309"/>
    </source>
</evidence>
<evidence type="ECO:0000259" key="6">
    <source>
        <dbReference type="PROSITE" id="PS50950"/>
    </source>
</evidence>
<feature type="non-terminal residue" evidence="7">
    <location>
        <position position="128"/>
    </location>
</feature>
<dbReference type="InterPro" id="IPR026521">
    <property type="entry name" value="THAP2"/>
</dbReference>
<dbReference type="SMART" id="SM00692">
    <property type="entry name" value="DM3"/>
    <property type="match status" value="1"/>
</dbReference>
<dbReference type="PANTHER" id="PTHR47696">
    <property type="entry name" value="THAP DOMAIN-CONTAINING PROTEIN 2"/>
    <property type="match status" value="1"/>
</dbReference>
<evidence type="ECO:0000313" key="7">
    <source>
        <dbReference type="EMBL" id="JAS94096.1"/>
    </source>
</evidence>
<gene>
    <name evidence="7" type="ORF">g.57485</name>
</gene>
<dbReference type="EMBL" id="GECU01013610">
    <property type="protein sequence ID" value="JAS94096.1"/>
    <property type="molecule type" value="Transcribed_RNA"/>
</dbReference>
<evidence type="ECO:0000256" key="1">
    <source>
        <dbReference type="ARBA" id="ARBA00022723"/>
    </source>
</evidence>
<proteinExistence type="predicted"/>
<keyword evidence="4 5" id="KW-0238">DNA-binding</keyword>
<reference evidence="7" key="1">
    <citation type="submission" date="2015-11" db="EMBL/GenBank/DDBJ databases">
        <title>De novo transcriptome assembly of four potential Pierce s Disease insect vectors from Arizona vineyards.</title>
        <authorList>
            <person name="Tassone E.E."/>
        </authorList>
    </citation>
    <scope>NUCLEOTIDE SEQUENCE</scope>
</reference>
<keyword evidence="2 5" id="KW-0863">Zinc-finger</keyword>
<keyword evidence="1" id="KW-0479">Metal-binding</keyword>
<keyword evidence="3" id="KW-0862">Zinc</keyword>